<dbReference type="InterPro" id="IPR019198">
    <property type="entry name" value="Beta_propeller_containing"/>
</dbReference>
<accession>A0A6M0Q768</accession>
<dbReference type="EMBL" id="JAAIWM010000003">
    <property type="protein sequence ID" value="NEY72147.1"/>
    <property type="molecule type" value="Genomic_DNA"/>
</dbReference>
<sequence>MLKPKYFIMLLFLLICVAFIFQYGVYGSKPSVVSGWALENSRKVVLPNHTWELEFSDKMDPSTLTAKNIYIEDAEGNRVDTKLTVRDDQMAVIITPPEDGYDIASPYFSLHVKSEIKSKVGDLLKVGEMISFSVSDGLPIVGNEQKLLGYFRSIMKKEESMRSNRFGMATEESTVADDSAAGSKSEAESSFSDTNVQVQGVDEADIVKTDGTYIYQAINRELIITKAVPSDKIKAVSTIKYPDFEPYQLYVDQNKLVVIGHSFQDYSIAESSSKRVAPLYQQTKAVVYDIADPSNPKELKTVGVEGNYITSRKVGSIVYLLNNHYPDYWALEKEDLDLRPRFFDTSSSEDMKHINYEDIRYFPESQNANYSIIAAFDIDQPEKEMQVSTYLGSGSDIYMSKENLYMAVSKYNEVIMNDRTIFDSIRPVSSAKTEIFKFEIDGLDVSFIGSGLVKGSLLNQFSMDEFDGHFRIATTEGDTWNENTPSSNHVFVLDENMNVVGSVEDLALGERIYSVRFMGQKAYVVTFKEVDPLFVLDMSDHRKPTVLGELKIPGFSNYLHPYDENHLIGFGQHTKLVKSEGDLSPRVLTDGVKISLFDVSNPTEPTEKFSEIIGGGGTYSPLNYDHKALLFNKNKNIFAFPITVYQDKVGSQYEQELVFQGALAYSIDLVKGFQLQKEITHEPEKNLYESWENQIMRVLYIDDHIYAVSPNKITAHKVTW</sequence>
<evidence type="ECO:0000313" key="3">
    <source>
        <dbReference type="EMBL" id="NEY72147.1"/>
    </source>
</evidence>
<dbReference type="Proteomes" id="UP000481043">
    <property type="component" value="Unassembled WGS sequence"/>
</dbReference>
<keyword evidence="1" id="KW-0732">Signal</keyword>
<keyword evidence="4" id="KW-1185">Reference proteome</keyword>
<evidence type="ECO:0000256" key="2">
    <source>
        <dbReference type="SAM" id="MobiDB-lite"/>
    </source>
</evidence>
<dbReference type="Pfam" id="PF09826">
    <property type="entry name" value="Beta_propel"/>
    <property type="match status" value="1"/>
</dbReference>
<organism evidence="3 4">
    <name type="scientific">Bacillus mesophilus</name>
    <dbReference type="NCBI Taxonomy" id="1808955"/>
    <lineage>
        <taxon>Bacteria</taxon>
        <taxon>Bacillati</taxon>
        <taxon>Bacillota</taxon>
        <taxon>Bacilli</taxon>
        <taxon>Bacillales</taxon>
        <taxon>Bacillaceae</taxon>
        <taxon>Bacillus</taxon>
    </lineage>
</organism>
<feature type="region of interest" description="Disordered" evidence="2">
    <location>
        <begin position="171"/>
        <end position="194"/>
    </location>
</feature>
<evidence type="ECO:0000313" key="4">
    <source>
        <dbReference type="Proteomes" id="UP000481043"/>
    </source>
</evidence>
<evidence type="ECO:0008006" key="5">
    <source>
        <dbReference type="Google" id="ProtNLM"/>
    </source>
</evidence>
<dbReference type="Gene3D" id="2.60.40.1220">
    <property type="match status" value="1"/>
</dbReference>
<feature type="compositionally biased region" description="Low complexity" evidence="2">
    <location>
        <begin position="176"/>
        <end position="193"/>
    </location>
</feature>
<evidence type="ECO:0000256" key="1">
    <source>
        <dbReference type="ARBA" id="ARBA00022729"/>
    </source>
</evidence>
<dbReference type="RefSeq" id="WP_163179612.1">
    <property type="nucleotide sequence ID" value="NZ_JAAIWM010000003.1"/>
</dbReference>
<name>A0A6M0Q768_9BACI</name>
<gene>
    <name evidence="3" type="ORF">G4D63_10460</name>
</gene>
<comment type="caution">
    <text evidence="3">The sequence shown here is derived from an EMBL/GenBank/DDBJ whole genome shotgun (WGS) entry which is preliminary data.</text>
</comment>
<dbReference type="AlphaFoldDB" id="A0A6M0Q768"/>
<protein>
    <recommendedName>
        <fullName evidence="5">SbsA Ig-like domain-containing protein</fullName>
    </recommendedName>
</protein>
<dbReference type="InterPro" id="IPR014755">
    <property type="entry name" value="Cu-Rt/internalin_Ig-like"/>
</dbReference>
<proteinExistence type="predicted"/>
<reference evidence="3 4" key="1">
    <citation type="submission" date="2020-02" db="EMBL/GenBank/DDBJ databases">
        <title>Bacillus aquiflavi sp. nov., isolated from yellow water of strong flavor Chinese baijiu in Yibin region of China.</title>
        <authorList>
            <person name="Xie J."/>
        </authorList>
    </citation>
    <scope>NUCLEOTIDE SEQUENCE [LARGE SCALE GENOMIC DNA]</scope>
    <source>
        <strain evidence="3 4">SA4</strain>
    </source>
</reference>